<keyword evidence="2" id="KW-0472">Membrane</keyword>
<evidence type="ECO:0000313" key="4">
    <source>
        <dbReference type="EMBL" id="MCC2032788.1"/>
    </source>
</evidence>
<feature type="transmembrane region" description="Helical" evidence="2">
    <location>
        <begin position="671"/>
        <end position="694"/>
    </location>
</feature>
<dbReference type="PROSITE" id="PS51318">
    <property type="entry name" value="TAT"/>
    <property type="match status" value="1"/>
</dbReference>
<feature type="compositionally biased region" description="Low complexity" evidence="1">
    <location>
        <begin position="313"/>
        <end position="334"/>
    </location>
</feature>
<dbReference type="RefSeq" id="WP_229384744.1">
    <property type="nucleotide sequence ID" value="NZ_JAGTTN010000003.1"/>
</dbReference>
<keyword evidence="2" id="KW-1133">Transmembrane helix</keyword>
<keyword evidence="3" id="KW-0732">Signal</keyword>
<feature type="compositionally biased region" description="Low complexity" evidence="1">
    <location>
        <begin position="703"/>
        <end position="720"/>
    </location>
</feature>
<sequence length="785" mass="78205">MTVTPPGTPARRRAPRLAAAVFGALAIVGTLLVPGVASAAPTPEPTPTASIAAGTTVFTLAPVSNGVVRAGDPLTVSVTLQNATDAATAPAEITLSLGSTPLRDRQALTEWLDGATAGAALDPVGTVVLDPVAPGAEETTGIGLAAEDPALAGRAPGVYPLAASYSTGTGVVTSTSAMIVPSDGAGEVGIGVLVPITAEPIAEGLLTADELSELTAPSGALTSQLDGVDGTAAILAVDPAIPAAIRVLGTTAPATALAWLERLEALPNSRFALQFGDADVTAQLEAGVPRPLSPGSLTAYMNPSDFPSPTPSPTATEGATAGAAAPSNTPTTSELLSIGPSTRDGVYWPAGGTAGPDVVAQLGEIVVDGRDAITVIPSTSTAGGADGSTVAARGLAGDADVLVYDTDASDALYEASLREKSSLRGAPLTAATAYLAFATAEADGPVLVSLGRSAERSRVGLGTAITTATTAPNVSPRTLGGLAASPALPVEVQDAAAAPERVAAASDLVADESEVARFATILDDASLLTGPERAELLQLLGVSWIGHADWATALADHRVTTAETLDSVSLLPTSALNLYGSSASLRFWVRNDLDYPVNLVLYTTPDDLRLDVQRETPIVATPSSNTRVDVPVQARVGSGEVTLALQLRSPAFVAVGAPESVDVNVRAEWEAFGIAALSVVVGALLIVGVARTVLRMRRRGRPTDAAASADDGEGAADVGVGDTGGAETGATGAKAGVGPAGAGAVDSASSDEGKTAVDAADSDGSEPTATDAEHPGALPDAEEQR</sequence>
<dbReference type="InterPro" id="IPR046112">
    <property type="entry name" value="DUF6049"/>
</dbReference>
<feature type="signal peptide" evidence="3">
    <location>
        <begin position="1"/>
        <end position="39"/>
    </location>
</feature>
<feature type="chain" id="PRO_5040782363" description="2-oxoglutarate dehydrogenase" evidence="3">
    <location>
        <begin position="40"/>
        <end position="785"/>
    </location>
</feature>
<gene>
    <name evidence="4" type="ORF">KEC57_11410</name>
</gene>
<name>A0A9X1S480_9MICO</name>
<feature type="region of interest" description="Disordered" evidence="1">
    <location>
        <begin position="700"/>
        <end position="785"/>
    </location>
</feature>
<comment type="caution">
    <text evidence="4">The sequence shown here is derived from an EMBL/GenBank/DDBJ whole genome shotgun (WGS) entry which is preliminary data.</text>
</comment>
<dbReference type="EMBL" id="JAGTTN010000003">
    <property type="protein sequence ID" value="MCC2032788.1"/>
    <property type="molecule type" value="Genomic_DNA"/>
</dbReference>
<evidence type="ECO:0000256" key="3">
    <source>
        <dbReference type="SAM" id="SignalP"/>
    </source>
</evidence>
<evidence type="ECO:0000256" key="1">
    <source>
        <dbReference type="SAM" id="MobiDB-lite"/>
    </source>
</evidence>
<keyword evidence="2" id="KW-0812">Transmembrane</keyword>
<keyword evidence="5" id="KW-1185">Reference proteome</keyword>
<evidence type="ECO:0000313" key="5">
    <source>
        <dbReference type="Proteomes" id="UP001139354"/>
    </source>
</evidence>
<evidence type="ECO:0008006" key="6">
    <source>
        <dbReference type="Google" id="ProtNLM"/>
    </source>
</evidence>
<dbReference type="Pfam" id="PF19516">
    <property type="entry name" value="DUF6049"/>
    <property type="match status" value="1"/>
</dbReference>
<dbReference type="InterPro" id="IPR006311">
    <property type="entry name" value="TAT_signal"/>
</dbReference>
<protein>
    <recommendedName>
        <fullName evidence="6">2-oxoglutarate dehydrogenase</fullName>
    </recommendedName>
</protein>
<reference evidence="4" key="1">
    <citation type="submission" date="2021-04" db="EMBL/GenBank/DDBJ databases">
        <title>Microbacterium tenobrionis sp. nov. and Microbacterium allomyrinae sp. nov., isolated from larvae of Tenobrio molitor and Allomyrina dichotoma, respectively.</title>
        <authorList>
            <person name="Lee S.D."/>
        </authorList>
    </citation>
    <scope>NUCLEOTIDE SEQUENCE</scope>
    <source>
        <strain evidence="4">BWT-G7</strain>
    </source>
</reference>
<feature type="region of interest" description="Disordered" evidence="1">
    <location>
        <begin position="299"/>
        <end position="340"/>
    </location>
</feature>
<dbReference type="AlphaFoldDB" id="A0A9X1S480"/>
<accession>A0A9X1S480</accession>
<dbReference type="Proteomes" id="UP001139354">
    <property type="component" value="Unassembled WGS sequence"/>
</dbReference>
<feature type="compositionally biased region" description="Low complexity" evidence="1">
    <location>
        <begin position="728"/>
        <end position="750"/>
    </location>
</feature>
<organism evidence="4 5">
    <name type="scientific">Microbacterium allomyrinae</name>
    <dbReference type="NCBI Taxonomy" id="2830666"/>
    <lineage>
        <taxon>Bacteria</taxon>
        <taxon>Bacillati</taxon>
        <taxon>Actinomycetota</taxon>
        <taxon>Actinomycetes</taxon>
        <taxon>Micrococcales</taxon>
        <taxon>Microbacteriaceae</taxon>
        <taxon>Microbacterium</taxon>
    </lineage>
</organism>
<proteinExistence type="predicted"/>
<evidence type="ECO:0000256" key="2">
    <source>
        <dbReference type="SAM" id="Phobius"/>
    </source>
</evidence>